<protein>
    <submittedName>
        <fullName evidence="2">Uncharacterized protein</fullName>
    </submittedName>
</protein>
<reference evidence="2 3" key="1">
    <citation type="submission" date="2015-01" db="EMBL/GenBank/DDBJ databases">
        <title>Lifestyle Evolution in Cyanobacterial Symbionts of Sponges.</title>
        <authorList>
            <person name="Burgsdorf I."/>
            <person name="Slaby B.M."/>
            <person name="Handley K.M."/>
            <person name="Haber M."/>
            <person name="Blom J."/>
            <person name="Marshall C.W."/>
            <person name="Gilbert J.A."/>
            <person name="Hentschel U."/>
            <person name="Steindler L."/>
        </authorList>
    </citation>
    <scope>NUCLEOTIDE SEQUENCE [LARGE SCALE GENOMIC DNA]</scope>
    <source>
        <strain evidence="2">142</strain>
    </source>
</reference>
<dbReference type="Proteomes" id="UP000035054">
    <property type="component" value="Unassembled WGS sequence"/>
</dbReference>
<evidence type="ECO:0000256" key="1">
    <source>
        <dbReference type="SAM" id="Phobius"/>
    </source>
</evidence>
<feature type="non-terminal residue" evidence="2">
    <location>
        <position position="1"/>
    </location>
</feature>
<feature type="transmembrane region" description="Helical" evidence="1">
    <location>
        <begin position="25"/>
        <end position="45"/>
    </location>
</feature>
<proteinExistence type="predicted"/>
<keyword evidence="1" id="KW-0812">Transmembrane</keyword>
<dbReference type="AlphaFoldDB" id="A0A6N3WYE8"/>
<evidence type="ECO:0000313" key="2">
    <source>
        <dbReference type="EMBL" id="KKZ11033.1"/>
    </source>
</evidence>
<comment type="caution">
    <text evidence="2">The sequence shown here is derived from an EMBL/GenBank/DDBJ whole genome shotgun (WGS) entry which is preliminary data.</text>
</comment>
<gene>
    <name evidence="2" type="ORF">TH68_09450</name>
</gene>
<keyword evidence="1" id="KW-1133">Transmembrane helix</keyword>
<name>A0A6N3WYE8_9SYNE</name>
<accession>A0A6N3WYE8</accession>
<evidence type="ECO:0000313" key="3">
    <source>
        <dbReference type="Proteomes" id="UP000035054"/>
    </source>
</evidence>
<keyword evidence="1" id="KW-0472">Membrane</keyword>
<feature type="transmembrane region" description="Helical" evidence="1">
    <location>
        <begin position="66"/>
        <end position="92"/>
    </location>
</feature>
<dbReference type="EMBL" id="JXUO01000294">
    <property type="protein sequence ID" value="KKZ11033.1"/>
    <property type="molecule type" value="Genomic_DNA"/>
</dbReference>
<sequence>PHDGLVPHPHKPAEHPHKPAEHSHFSIIFSIIIGIVALIMYQYAVSMRIRKLEKNMEKISQIRIPTLNNFISLMIGIIGIIAASMPIIIRFLGPQGQEASQKPAQQQEVLREDTNSLAIARSEDQFLEDRLAAILSLPGKTVETKVIVSQENIGKWPSPTPENLRLWPRQTSFSIKPLPIIKKPRAG</sequence>
<organism evidence="2 3">
    <name type="scientific">Candidatus Synechococcus spongiarum 142</name>
    <dbReference type="NCBI Taxonomy" id="1608213"/>
    <lineage>
        <taxon>Bacteria</taxon>
        <taxon>Bacillati</taxon>
        <taxon>Cyanobacteriota</taxon>
        <taxon>Cyanophyceae</taxon>
        <taxon>Synechococcales</taxon>
        <taxon>Synechococcaceae</taxon>
        <taxon>Synechococcus</taxon>
    </lineage>
</organism>